<comment type="subcellular location">
    <subcellularLocation>
        <location evidence="1">Host nucleus</location>
    </subcellularLocation>
</comment>
<evidence type="ECO:0000259" key="6">
    <source>
        <dbReference type="Pfam" id="PF01057"/>
    </source>
</evidence>
<dbReference type="InterPro" id="IPR001257">
    <property type="entry name" value="Parvovirus_NS1_helicase"/>
</dbReference>
<evidence type="ECO:0000256" key="2">
    <source>
        <dbReference type="ARBA" id="ARBA00022562"/>
    </source>
</evidence>
<keyword evidence="5" id="KW-0067">ATP-binding</keyword>
<dbReference type="GO" id="GO:0019079">
    <property type="term" value="P:viral genome replication"/>
    <property type="evidence" value="ECO:0007669"/>
    <property type="project" value="InterPro"/>
</dbReference>
<dbReference type="Pfam" id="PF01057">
    <property type="entry name" value="Parvo_NS1"/>
    <property type="match status" value="1"/>
</dbReference>
<accession>A0A8A4XCH9</accession>
<dbReference type="SUPFAM" id="SSF52540">
    <property type="entry name" value="P-loop containing nucleoside triphosphate hydrolases"/>
    <property type="match status" value="1"/>
</dbReference>
<dbReference type="Gene3D" id="3.40.50.300">
    <property type="entry name" value="P-loop containing nucleotide triphosphate hydrolases"/>
    <property type="match status" value="1"/>
</dbReference>
<keyword evidence="4" id="KW-0547">Nucleotide-binding</keyword>
<reference evidence="7" key="1">
    <citation type="submission" date="2020-09" db="EMBL/GenBank/DDBJ databases">
        <title>Parvovirus dark matter in the feces of wild birds.</title>
        <authorList>
            <person name="Dai Z."/>
            <person name="Yang S."/>
            <person name="Zhang W."/>
        </authorList>
    </citation>
    <scope>NUCLEOTIDE SEQUENCE</scope>
    <source>
        <strain evidence="7">Coa196par02</strain>
    </source>
</reference>
<evidence type="ECO:0000313" key="7">
    <source>
        <dbReference type="EMBL" id="QTE03837.1"/>
    </source>
</evidence>
<dbReference type="GO" id="GO:0005524">
    <property type="term" value="F:ATP binding"/>
    <property type="evidence" value="ECO:0007669"/>
    <property type="project" value="UniProtKB-KW"/>
</dbReference>
<feature type="domain" description="Parvovirus non-structural protein 1 helicase" evidence="6">
    <location>
        <begin position="93"/>
        <end position="291"/>
    </location>
</feature>
<sequence>MTSTNLSVNQLGDLDEDEEERLLPFSLRDPRHTKRLFQRSNPSLQPTTKRSTQLTIILDTIQRTASRSISELYDRCTLAEWQEFCTFFRYHELIKTALEIYIKSELEQQRKNLWKYACQKANNTSCPDLESFEAIDEIFKRNQVNPKTFAVAVKNILSKSKLKINCLRITGCPNSGKTLLANCIVKPFITCYNNNHGSENEFYMQNMLNKAIILCEELYVTIATAEDFKSVLGGQPIDIAKKFNEKQLLSRTPVIVTSNYERFGRGHLSQTDENALKIRCENFVLDSEVSPKTTIEWQQLYLYLMTFVDE</sequence>
<evidence type="ECO:0000256" key="3">
    <source>
        <dbReference type="ARBA" id="ARBA00022705"/>
    </source>
</evidence>
<evidence type="ECO:0000256" key="1">
    <source>
        <dbReference type="ARBA" id="ARBA00004147"/>
    </source>
</evidence>
<evidence type="ECO:0000256" key="4">
    <source>
        <dbReference type="ARBA" id="ARBA00022741"/>
    </source>
</evidence>
<keyword evidence="2" id="KW-1048">Host nucleus</keyword>
<proteinExistence type="predicted"/>
<dbReference type="GO" id="GO:0006260">
    <property type="term" value="P:DNA replication"/>
    <property type="evidence" value="ECO:0007669"/>
    <property type="project" value="UniProtKB-KW"/>
</dbReference>
<evidence type="ECO:0000256" key="5">
    <source>
        <dbReference type="ARBA" id="ARBA00022840"/>
    </source>
</evidence>
<protein>
    <submittedName>
        <fullName evidence="7">Nonstructural protein</fullName>
    </submittedName>
</protein>
<organism evidence="7">
    <name type="scientific">Periparus ater densovirus</name>
    <dbReference type="NCBI Taxonomy" id="2794503"/>
    <lineage>
        <taxon>Viruses</taxon>
        <taxon>Monodnaviria</taxon>
        <taxon>Shotokuvirae</taxon>
        <taxon>Cossaviricota</taxon>
        <taxon>Quintoviricetes</taxon>
        <taxon>Piccovirales</taxon>
        <taxon>Parvoviridae</taxon>
        <taxon>Densovirinae</taxon>
    </lineage>
</organism>
<dbReference type="EMBL" id="MW046442">
    <property type="protein sequence ID" value="QTE03837.1"/>
    <property type="molecule type" value="Genomic_DNA"/>
</dbReference>
<keyword evidence="3" id="KW-0235">DNA replication</keyword>
<name>A0A8A4XCH9_9VIRU</name>
<dbReference type="InterPro" id="IPR027417">
    <property type="entry name" value="P-loop_NTPase"/>
</dbReference>
<dbReference type="GO" id="GO:0042025">
    <property type="term" value="C:host cell nucleus"/>
    <property type="evidence" value="ECO:0007669"/>
    <property type="project" value="UniProtKB-SubCell"/>
</dbReference>